<organism evidence="1 2">
    <name type="scientific">Nocardia mexicana</name>
    <dbReference type="NCBI Taxonomy" id="279262"/>
    <lineage>
        <taxon>Bacteria</taxon>
        <taxon>Bacillati</taxon>
        <taxon>Actinomycetota</taxon>
        <taxon>Actinomycetes</taxon>
        <taxon>Mycobacteriales</taxon>
        <taxon>Nocardiaceae</taxon>
        <taxon>Nocardia</taxon>
    </lineage>
</organism>
<dbReference type="SUPFAM" id="SSF54427">
    <property type="entry name" value="NTF2-like"/>
    <property type="match status" value="1"/>
</dbReference>
<dbReference type="PANTHER" id="PTHR38436:SF1">
    <property type="entry name" value="ESTER CYCLASE"/>
    <property type="match status" value="1"/>
</dbReference>
<dbReference type="STRING" id="1210089.GCA_001613165_03040"/>
<dbReference type="AlphaFoldDB" id="A0A370GNJ9"/>
<evidence type="ECO:0000313" key="2">
    <source>
        <dbReference type="Proteomes" id="UP000255355"/>
    </source>
</evidence>
<dbReference type="PANTHER" id="PTHR38436">
    <property type="entry name" value="POLYKETIDE CYCLASE SNOAL-LIKE DOMAIN"/>
    <property type="match status" value="1"/>
</dbReference>
<reference evidence="1 2" key="1">
    <citation type="submission" date="2018-07" db="EMBL/GenBank/DDBJ databases">
        <title>Genomic Encyclopedia of Type Strains, Phase IV (KMG-IV): sequencing the most valuable type-strain genomes for metagenomic binning, comparative biology and taxonomic classification.</title>
        <authorList>
            <person name="Goeker M."/>
        </authorList>
    </citation>
    <scope>NUCLEOTIDE SEQUENCE [LARGE SCALE GENOMIC DNA]</scope>
    <source>
        <strain evidence="1 2">DSM 44952</strain>
    </source>
</reference>
<dbReference type="InterPro" id="IPR009959">
    <property type="entry name" value="Cyclase_SnoaL-like"/>
</dbReference>
<keyword evidence="2" id="KW-1185">Reference proteome</keyword>
<accession>A0A370GNJ9</accession>
<sequence>MVENVAAETDELGVSEEVRQRALKMTPEMRELIFGIAKVVANADLEGARKHLTADFIDHESAPDLPIGPDGFIKVVEDVHKSFPDAAWEPEDLFATDDRCFARVRFTGTQLGEYMGYAPTGKQVSVTQMHYYRVVDGKAVEHWGSRDVIRILQQLGVYSRVDSIEATAAAAAAKAPTPYKTPMF</sequence>
<dbReference type="EMBL" id="QQAZ01000013">
    <property type="protein sequence ID" value="RDI45247.1"/>
    <property type="molecule type" value="Genomic_DNA"/>
</dbReference>
<dbReference type="GO" id="GO:0030638">
    <property type="term" value="P:polyketide metabolic process"/>
    <property type="evidence" value="ECO:0007669"/>
    <property type="project" value="InterPro"/>
</dbReference>
<comment type="caution">
    <text evidence="1">The sequence shown here is derived from an EMBL/GenBank/DDBJ whole genome shotgun (WGS) entry which is preliminary data.</text>
</comment>
<proteinExistence type="predicted"/>
<dbReference type="Pfam" id="PF07366">
    <property type="entry name" value="SnoaL"/>
    <property type="match status" value="1"/>
</dbReference>
<protein>
    <submittedName>
        <fullName evidence="1">Putative ester cyclase</fullName>
    </submittedName>
</protein>
<name>A0A370GNJ9_9NOCA</name>
<evidence type="ECO:0000313" key="1">
    <source>
        <dbReference type="EMBL" id="RDI45247.1"/>
    </source>
</evidence>
<dbReference type="Gene3D" id="3.10.450.50">
    <property type="match status" value="1"/>
</dbReference>
<dbReference type="Proteomes" id="UP000255355">
    <property type="component" value="Unassembled WGS sequence"/>
</dbReference>
<gene>
    <name evidence="1" type="ORF">DFR68_11316</name>
</gene>
<dbReference type="InterPro" id="IPR032710">
    <property type="entry name" value="NTF2-like_dom_sf"/>
</dbReference>